<evidence type="ECO:0000313" key="2">
    <source>
        <dbReference type="Proteomes" id="UP000256405"/>
    </source>
</evidence>
<keyword evidence="2" id="KW-1185">Reference proteome</keyword>
<dbReference type="AlphaFoldDB" id="A0A3E0E7V3"/>
<evidence type="ECO:0000313" key="1">
    <source>
        <dbReference type="EMBL" id="REG94317.1"/>
    </source>
</evidence>
<gene>
    <name evidence="1" type="ORF">C8N25_101144</name>
</gene>
<accession>A0A3E0E7V3</accession>
<proteinExistence type="predicted"/>
<dbReference type="EMBL" id="QUNF01000001">
    <property type="protein sequence ID" value="REG94317.1"/>
    <property type="molecule type" value="Genomic_DNA"/>
</dbReference>
<organism evidence="1 2">
    <name type="scientific">Algoriphagus antarcticus</name>
    <dbReference type="NCBI Taxonomy" id="238540"/>
    <lineage>
        <taxon>Bacteria</taxon>
        <taxon>Pseudomonadati</taxon>
        <taxon>Bacteroidota</taxon>
        <taxon>Cytophagia</taxon>
        <taxon>Cytophagales</taxon>
        <taxon>Cyclobacteriaceae</taxon>
        <taxon>Algoriphagus</taxon>
    </lineage>
</organism>
<reference evidence="1 2" key="1">
    <citation type="submission" date="2018-08" db="EMBL/GenBank/DDBJ databases">
        <title>Genomic Encyclopedia of Archaeal and Bacterial Type Strains, Phase II (KMG-II): from individual species to whole genera.</title>
        <authorList>
            <person name="Goeker M."/>
        </authorList>
    </citation>
    <scope>NUCLEOTIDE SEQUENCE [LARGE SCALE GENOMIC DNA]</scope>
    <source>
        <strain evidence="1 2">DSM 15986</strain>
    </source>
</reference>
<dbReference type="Proteomes" id="UP000256405">
    <property type="component" value="Unassembled WGS sequence"/>
</dbReference>
<sequence length="39" mass="4358">MSVRFVARSGKKLNLDSKSDQIPPFAKGARACPEYREGF</sequence>
<comment type="caution">
    <text evidence="1">The sequence shown here is derived from an EMBL/GenBank/DDBJ whole genome shotgun (WGS) entry which is preliminary data.</text>
</comment>
<protein>
    <submittedName>
        <fullName evidence="1">Uncharacterized protein</fullName>
    </submittedName>
</protein>
<name>A0A3E0E7V3_9BACT</name>